<protein>
    <submittedName>
        <fullName evidence="3">Complement component 1 Q subcomponent-binding protein, mitochondrial</fullName>
    </submittedName>
</protein>
<dbReference type="STRING" id="6184.A0A430Q506"/>
<organism evidence="3 4">
    <name type="scientific">Schistosoma bovis</name>
    <name type="common">Blood fluke</name>
    <dbReference type="NCBI Taxonomy" id="6184"/>
    <lineage>
        <taxon>Eukaryota</taxon>
        <taxon>Metazoa</taxon>
        <taxon>Spiralia</taxon>
        <taxon>Lophotrochozoa</taxon>
        <taxon>Platyhelminthes</taxon>
        <taxon>Trematoda</taxon>
        <taxon>Digenea</taxon>
        <taxon>Strigeidida</taxon>
        <taxon>Schistosomatoidea</taxon>
        <taxon>Schistosomatidae</taxon>
        <taxon>Schistosoma</taxon>
    </lineage>
</organism>
<evidence type="ECO:0000313" key="4">
    <source>
        <dbReference type="Proteomes" id="UP000290809"/>
    </source>
</evidence>
<dbReference type="InterPro" id="IPR003428">
    <property type="entry name" value="MAM33"/>
</dbReference>
<dbReference type="Proteomes" id="UP000290809">
    <property type="component" value="Unassembled WGS sequence"/>
</dbReference>
<dbReference type="AlphaFoldDB" id="A0A430Q506"/>
<accession>A0A430Q506</accession>
<sequence>MSRLVSRVLFGARLTFASKGIQILSKPSTIKPLTTSTWFCSSQGKIFGCLYECSLVDRQLNQFLTNEIKQEKANAFFCDPPEGFKVVKTNGCEVVIRKEYQDGVFVDVEINLAGSVTPSISEDEMSTTEKSEDDTALEAHPDLRIKLTKPSGRSLVFNCSLPGHDAEKQLSEDESNDLPTYSVDSVEIERIPGYFVYTDLFDDDMYNHTMQLLVERGLDADFQEELQNFCTSEEHKLYLKFLDEFQNYCKD</sequence>
<reference evidence="3 4" key="1">
    <citation type="journal article" date="2019" name="PLoS Pathog.">
        <title>Genome sequence of the bovine parasite Schistosoma bovis Tanzania.</title>
        <authorList>
            <person name="Oey H."/>
            <person name="Zakrzewski M."/>
            <person name="Gobert G."/>
            <person name="Gravermann K."/>
            <person name="Stoye J."/>
            <person name="Jones M."/>
            <person name="Mcmanus D."/>
            <person name="Krause L."/>
        </authorList>
    </citation>
    <scope>NUCLEOTIDE SEQUENCE [LARGE SCALE GENOMIC DNA]</scope>
    <source>
        <strain evidence="3 4">TAN1997</strain>
    </source>
</reference>
<dbReference type="PANTHER" id="PTHR10826:SF1">
    <property type="entry name" value="COMPLEMENT COMPONENT 1 Q SUBCOMPONENT-BINDING PROTEIN, MITOCHONDRIAL"/>
    <property type="match status" value="1"/>
</dbReference>
<dbReference type="Pfam" id="PF02330">
    <property type="entry name" value="MAM33"/>
    <property type="match status" value="1"/>
</dbReference>
<dbReference type="EMBL" id="QMKO01002695">
    <property type="protein sequence ID" value="RTG82789.1"/>
    <property type="molecule type" value="Genomic_DNA"/>
</dbReference>
<keyword evidence="4" id="KW-1185">Reference proteome</keyword>
<gene>
    <name evidence="3" type="ORF">DC041_0012342</name>
</gene>
<proteinExistence type="inferred from homology"/>
<feature type="compositionally biased region" description="Acidic residues" evidence="2">
    <location>
        <begin position="121"/>
        <end position="136"/>
    </location>
</feature>
<dbReference type="PANTHER" id="PTHR10826">
    <property type="entry name" value="COMPLEMENT COMPONENT 1"/>
    <property type="match status" value="1"/>
</dbReference>
<evidence type="ECO:0000256" key="1">
    <source>
        <dbReference type="ARBA" id="ARBA00005457"/>
    </source>
</evidence>
<dbReference type="SUPFAM" id="SSF54529">
    <property type="entry name" value="Mitochondrial glycoprotein MAM33-like"/>
    <property type="match status" value="1"/>
</dbReference>
<feature type="region of interest" description="Disordered" evidence="2">
    <location>
        <begin position="119"/>
        <end position="139"/>
    </location>
</feature>
<evidence type="ECO:0000313" key="3">
    <source>
        <dbReference type="EMBL" id="RTG82789.1"/>
    </source>
</evidence>
<evidence type="ECO:0000256" key="2">
    <source>
        <dbReference type="SAM" id="MobiDB-lite"/>
    </source>
</evidence>
<comment type="caution">
    <text evidence="3">The sequence shown here is derived from an EMBL/GenBank/DDBJ whole genome shotgun (WGS) entry which is preliminary data.</text>
</comment>
<comment type="similarity">
    <text evidence="1">Belongs to the MAM33 family.</text>
</comment>
<dbReference type="GO" id="GO:0005759">
    <property type="term" value="C:mitochondrial matrix"/>
    <property type="evidence" value="ECO:0007669"/>
    <property type="project" value="InterPro"/>
</dbReference>
<dbReference type="InterPro" id="IPR036561">
    <property type="entry name" value="MAM33_sf"/>
</dbReference>
<dbReference type="GO" id="GO:0042256">
    <property type="term" value="P:cytosolic ribosome assembly"/>
    <property type="evidence" value="ECO:0007669"/>
    <property type="project" value="TreeGrafter"/>
</dbReference>
<name>A0A430Q506_SCHBO</name>
<dbReference type="Gene3D" id="3.10.280.10">
    <property type="entry name" value="Mitochondrial glycoprotein"/>
    <property type="match status" value="1"/>
</dbReference>